<keyword evidence="3" id="KW-1185">Reference proteome</keyword>
<dbReference type="Pfam" id="PF10282">
    <property type="entry name" value="Lactonase"/>
    <property type="match status" value="1"/>
</dbReference>
<dbReference type="EMBL" id="BAAARB010000007">
    <property type="protein sequence ID" value="GAA2377972.1"/>
    <property type="molecule type" value="Genomic_DNA"/>
</dbReference>
<proteinExistence type="inferred from homology"/>
<comment type="caution">
    <text evidence="2">The sequence shown here is derived from an EMBL/GenBank/DDBJ whole genome shotgun (WGS) entry which is preliminary data.</text>
</comment>
<dbReference type="PANTHER" id="PTHR30344:SF1">
    <property type="entry name" value="6-PHOSPHOGLUCONOLACTONASE"/>
    <property type="match status" value="1"/>
</dbReference>
<organism evidence="2 3">
    <name type="scientific">Gordonia cholesterolivorans</name>
    <dbReference type="NCBI Taxonomy" id="559625"/>
    <lineage>
        <taxon>Bacteria</taxon>
        <taxon>Bacillati</taxon>
        <taxon>Actinomycetota</taxon>
        <taxon>Actinomycetes</taxon>
        <taxon>Mycobacteriales</taxon>
        <taxon>Gordoniaceae</taxon>
        <taxon>Gordonia</taxon>
    </lineage>
</organism>
<dbReference type="PANTHER" id="PTHR30344">
    <property type="entry name" value="6-PHOSPHOGLUCONOLACTONASE-RELATED"/>
    <property type="match status" value="1"/>
</dbReference>
<evidence type="ECO:0000256" key="1">
    <source>
        <dbReference type="ARBA" id="ARBA00005564"/>
    </source>
</evidence>
<evidence type="ECO:0000313" key="3">
    <source>
        <dbReference type="Proteomes" id="UP001501170"/>
    </source>
</evidence>
<comment type="similarity">
    <text evidence="1">Belongs to the cycloisomerase 2 family.</text>
</comment>
<protein>
    <submittedName>
        <fullName evidence="2">Uncharacterized protein</fullName>
    </submittedName>
</protein>
<evidence type="ECO:0000313" key="2">
    <source>
        <dbReference type="EMBL" id="GAA2377972.1"/>
    </source>
</evidence>
<name>A0ABN3HFS2_9ACTN</name>
<dbReference type="InterPro" id="IPR019405">
    <property type="entry name" value="Lactonase_7-beta_prop"/>
</dbReference>
<accession>A0ABN3HFS2</accession>
<dbReference type="InterPro" id="IPR015943">
    <property type="entry name" value="WD40/YVTN_repeat-like_dom_sf"/>
</dbReference>
<dbReference type="SUPFAM" id="SSF75011">
    <property type="entry name" value="3-carboxy-cis,cis-mucoante lactonizing enzyme"/>
    <property type="match status" value="1"/>
</dbReference>
<dbReference type="Proteomes" id="UP001501170">
    <property type="component" value="Unassembled WGS sequence"/>
</dbReference>
<dbReference type="InterPro" id="IPR050282">
    <property type="entry name" value="Cycloisomerase_2"/>
</dbReference>
<reference evidence="2 3" key="1">
    <citation type="journal article" date="2019" name="Int. J. Syst. Evol. Microbiol.">
        <title>The Global Catalogue of Microorganisms (GCM) 10K type strain sequencing project: providing services to taxonomists for standard genome sequencing and annotation.</title>
        <authorList>
            <consortium name="The Broad Institute Genomics Platform"/>
            <consortium name="The Broad Institute Genome Sequencing Center for Infectious Disease"/>
            <person name="Wu L."/>
            <person name="Ma J."/>
        </authorList>
    </citation>
    <scope>NUCLEOTIDE SEQUENCE [LARGE SCALE GENOMIC DNA]</scope>
    <source>
        <strain evidence="2 3">JCM 16227</strain>
    </source>
</reference>
<gene>
    <name evidence="2" type="ORF">GCM10009855_16830</name>
</gene>
<dbReference type="Gene3D" id="2.130.10.10">
    <property type="entry name" value="YVTN repeat-like/Quinoprotein amine dehydrogenase"/>
    <property type="match status" value="1"/>
</dbReference>
<sequence length="354" mass="38149">MADPPPSGGVSGSKPYNLYTHGFLSSPTVGYRVTDHGPVRKIGGNPVAGMGSWPKTASPDGRHLLVASGVPAVLRNYDIDNVGRLHLRQETPLPDIPVGLEFTPDSKNFYLTMGVANATIQPYRMTDDGSARPLGRRVPVGQPLDGLTTVMVTPNTRHLIVGSYLRHELLRFDIKADRTLTPVRQRVPTQSGPIFPVITPNGRHVYIMNETGNSVSGYNILGDGRLVPTGQAPMPTGLFPHVASVTPDGRFMYVPNLASTFISVFAINSNGTLRALPNAQTGTSPLGPMPESSTLSPSGKVLWTLGQDMARGNECIMQRFFVMPNGTLRHDRSTYVRTGTLISDGKIITMAPGR</sequence>